<name>A0A370Q7B2_9FLAO</name>
<proteinExistence type="predicted"/>
<keyword evidence="1" id="KW-0472">Membrane</keyword>
<feature type="transmembrane region" description="Helical" evidence="1">
    <location>
        <begin position="48"/>
        <end position="69"/>
    </location>
</feature>
<reference evidence="2 3" key="1">
    <citation type="submission" date="2018-07" db="EMBL/GenBank/DDBJ databases">
        <title>Genomic Encyclopedia of Type Strains, Phase IV (KMG-IV): sequencing the most valuable type-strain genomes for metagenomic binning, comparative biology and taxonomic classification.</title>
        <authorList>
            <person name="Goeker M."/>
        </authorList>
    </citation>
    <scope>NUCLEOTIDE SEQUENCE [LARGE SCALE GENOMIC DNA]</scope>
    <source>
        <strain evidence="2 3">DSM 101478</strain>
    </source>
</reference>
<comment type="caution">
    <text evidence="2">The sequence shown here is derived from an EMBL/GenBank/DDBJ whole genome shotgun (WGS) entry which is preliminary data.</text>
</comment>
<keyword evidence="1" id="KW-0812">Transmembrane</keyword>
<dbReference type="EMBL" id="QRAO01000005">
    <property type="protein sequence ID" value="RDK84243.1"/>
    <property type="molecule type" value="Genomic_DNA"/>
</dbReference>
<evidence type="ECO:0000313" key="2">
    <source>
        <dbReference type="EMBL" id="RDK84243.1"/>
    </source>
</evidence>
<evidence type="ECO:0000313" key="3">
    <source>
        <dbReference type="Proteomes" id="UP000255317"/>
    </source>
</evidence>
<evidence type="ECO:0000256" key="1">
    <source>
        <dbReference type="SAM" id="Phobius"/>
    </source>
</evidence>
<sequence length="79" mass="9194">MFKRVVTHKGFWKSVVVIGFVYAIALFLIQWMGTNFNSQFLSFSLKRIVIFLVGGFIVGFATTYGKFWGKLKQEDYKNK</sequence>
<feature type="transmembrane region" description="Helical" evidence="1">
    <location>
        <begin position="12"/>
        <end position="33"/>
    </location>
</feature>
<keyword evidence="1" id="KW-1133">Transmembrane helix</keyword>
<gene>
    <name evidence="2" type="ORF">C8D94_10588</name>
</gene>
<keyword evidence="3" id="KW-1185">Reference proteome</keyword>
<protein>
    <submittedName>
        <fullName evidence="2">Uncharacterized protein</fullName>
    </submittedName>
</protein>
<organism evidence="2 3">
    <name type="scientific">Marinirhabdus gelatinilytica</name>
    <dbReference type="NCBI Taxonomy" id="1703343"/>
    <lineage>
        <taxon>Bacteria</taxon>
        <taxon>Pseudomonadati</taxon>
        <taxon>Bacteroidota</taxon>
        <taxon>Flavobacteriia</taxon>
        <taxon>Flavobacteriales</taxon>
        <taxon>Flavobacteriaceae</taxon>
    </lineage>
</organism>
<accession>A0A370Q7B2</accession>
<dbReference type="AlphaFoldDB" id="A0A370Q7B2"/>
<dbReference type="Proteomes" id="UP000255317">
    <property type="component" value="Unassembled WGS sequence"/>
</dbReference>